<name>A0A1L9RSW9_ASPWE</name>
<dbReference type="OrthoDB" id="407198at2759"/>
<protein>
    <submittedName>
        <fullName evidence="1">Uncharacterized protein</fullName>
    </submittedName>
</protein>
<dbReference type="Proteomes" id="UP000184383">
    <property type="component" value="Unassembled WGS sequence"/>
</dbReference>
<sequence length="99" mass="10885">MPTTVQGPPNGIPDNSVGIINPLLEQPGFSRDKGPTFLIYTDDVYLNNGSENPRSGCAFIFKLSPTNGNGHYFFRLENERPTAEQPESVKFIDTKGVLV</sequence>
<gene>
    <name evidence="1" type="ORF">ASPWEDRAFT_167984</name>
</gene>
<accession>A0A1L9RSW9</accession>
<dbReference type="AlphaFoldDB" id="A0A1L9RSW9"/>
<evidence type="ECO:0000313" key="2">
    <source>
        <dbReference type="Proteomes" id="UP000184383"/>
    </source>
</evidence>
<organism evidence="1 2">
    <name type="scientific">Aspergillus wentii DTO 134E9</name>
    <dbReference type="NCBI Taxonomy" id="1073089"/>
    <lineage>
        <taxon>Eukaryota</taxon>
        <taxon>Fungi</taxon>
        <taxon>Dikarya</taxon>
        <taxon>Ascomycota</taxon>
        <taxon>Pezizomycotina</taxon>
        <taxon>Eurotiomycetes</taxon>
        <taxon>Eurotiomycetidae</taxon>
        <taxon>Eurotiales</taxon>
        <taxon>Aspergillaceae</taxon>
        <taxon>Aspergillus</taxon>
        <taxon>Aspergillus subgen. Cremei</taxon>
    </lineage>
</organism>
<proteinExistence type="predicted"/>
<dbReference type="EMBL" id="KV878210">
    <property type="protein sequence ID" value="OJJ38051.1"/>
    <property type="molecule type" value="Genomic_DNA"/>
</dbReference>
<evidence type="ECO:0000313" key="1">
    <source>
        <dbReference type="EMBL" id="OJJ38051.1"/>
    </source>
</evidence>
<dbReference type="GeneID" id="63746079"/>
<dbReference type="VEuPathDB" id="FungiDB:ASPWEDRAFT_167984"/>
<keyword evidence="2" id="KW-1185">Reference proteome</keyword>
<dbReference type="RefSeq" id="XP_040691727.1">
    <property type="nucleotide sequence ID" value="XM_040830231.1"/>
</dbReference>
<reference evidence="2" key="1">
    <citation type="journal article" date="2017" name="Genome Biol.">
        <title>Comparative genomics reveals high biological diversity and specific adaptations in the industrially and medically important fungal genus Aspergillus.</title>
        <authorList>
            <person name="de Vries R.P."/>
            <person name="Riley R."/>
            <person name="Wiebenga A."/>
            <person name="Aguilar-Osorio G."/>
            <person name="Amillis S."/>
            <person name="Uchima C.A."/>
            <person name="Anderluh G."/>
            <person name="Asadollahi M."/>
            <person name="Askin M."/>
            <person name="Barry K."/>
            <person name="Battaglia E."/>
            <person name="Bayram O."/>
            <person name="Benocci T."/>
            <person name="Braus-Stromeyer S.A."/>
            <person name="Caldana C."/>
            <person name="Canovas D."/>
            <person name="Cerqueira G.C."/>
            <person name="Chen F."/>
            <person name="Chen W."/>
            <person name="Choi C."/>
            <person name="Clum A."/>
            <person name="Dos Santos R.A."/>
            <person name="Damasio A.R."/>
            <person name="Diallinas G."/>
            <person name="Emri T."/>
            <person name="Fekete E."/>
            <person name="Flipphi M."/>
            <person name="Freyberg S."/>
            <person name="Gallo A."/>
            <person name="Gournas C."/>
            <person name="Habgood R."/>
            <person name="Hainaut M."/>
            <person name="Harispe M.L."/>
            <person name="Henrissat B."/>
            <person name="Hilden K.S."/>
            <person name="Hope R."/>
            <person name="Hossain A."/>
            <person name="Karabika E."/>
            <person name="Karaffa L."/>
            <person name="Karanyi Z."/>
            <person name="Krasevec N."/>
            <person name="Kuo A."/>
            <person name="Kusch H."/>
            <person name="LaButti K."/>
            <person name="Lagendijk E.L."/>
            <person name="Lapidus A."/>
            <person name="Levasseur A."/>
            <person name="Lindquist E."/>
            <person name="Lipzen A."/>
            <person name="Logrieco A.F."/>
            <person name="MacCabe A."/>
            <person name="Maekelae M.R."/>
            <person name="Malavazi I."/>
            <person name="Melin P."/>
            <person name="Meyer V."/>
            <person name="Mielnichuk N."/>
            <person name="Miskei M."/>
            <person name="Molnar A.P."/>
            <person name="Mule G."/>
            <person name="Ngan C.Y."/>
            <person name="Orejas M."/>
            <person name="Orosz E."/>
            <person name="Ouedraogo J.P."/>
            <person name="Overkamp K.M."/>
            <person name="Park H.-S."/>
            <person name="Perrone G."/>
            <person name="Piumi F."/>
            <person name="Punt P.J."/>
            <person name="Ram A.F."/>
            <person name="Ramon A."/>
            <person name="Rauscher S."/>
            <person name="Record E."/>
            <person name="Riano-Pachon D.M."/>
            <person name="Robert V."/>
            <person name="Roehrig J."/>
            <person name="Ruller R."/>
            <person name="Salamov A."/>
            <person name="Salih N.S."/>
            <person name="Samson R.A."/>
            <person name="Sandor E."/>
            <person name="Sanguinetti M."/>
            <person name="Schuetze T."/>
            <person name="Sepcic K."/>
            <person name="Shelest E."/>
            <person name="Sherlock G."/>
            <person name="Sophianopoulou V."/>
            <person name="Squina F.M."/>
            <person name="Sun H."/>
            <person name="Susca A."/>
            <person name="Todd R.B."/>
            <person name="Tsang A."/>
            <person name="Unkles S.E."/>
            <person name="van de Wiele N."/>
            <person name="van Rossen-Uffink D."/>
            <person name="Oliveira J.V."/>
            <person name="Vesth T.C."/>
            <person name="Visser J."/>
            <person name="Yu J.-H."/>
            <person name="Zhou M."/>
            <person name="Andersen M.R."/>
            <person name="Archer D.B."/>
            <person name="Baker S.E."/>
            <person name="Benoit I."/>
            <person name="Brakhage A.A."/>
            <person name="Braus G.H."/>
            <person name="Fischer R."/>
            <person name="Frisvad J.C."/>
            <person name="Goldman G.H."/>
            <person name="Houbraken J."/>
            <person name="Oakley B."/>
            <person name="Pocsi I."/>
            <person name="Scazzocchio C."/>
            <person name="Seiboth B."/>
            <person name="vanKuyk P.A."/>
            <person name="Wortman J."/>
            <person name="Dyer P.S."/>
            <person name="Grigoriev I.V."/>
        </authorList>
    </citation>
    <scope>NUCLEOTIDE SEQUENCE [LARGE SCALE GENOMIC DNA]</scope>
    <source>
        <strain evidence="2">DTO 134E9</strain>
    </source>
</reference>